<protein>
    <recommendedName>
        <fullName evidence="3">Ig-like domain-containing protein</fullName>
    </recommendedName>
</protein>
<accession>A0A0L8FWG9</accession>
<reference evidence="2" key="1">
    <citation type="submission" date="2015-07" db="EMBL/GenBank/DDBJ databases">
        <title>MeaNS - Measles Nucleotide Surveillance Program.</title>
        <authorList>
            <person name="Tran T."/>
            <person name="Druce J."/>
        </authorList>
    </citation>
    <scope>NUCLEOTIDE SEQUENCE</scope>
    <source>
        <strain evidence="2">UCB-OBI-ISO-001</strain>
        <tissue evidence="2">Gonad</tissue>
    </source>
</reference>
<sequence>MLLAMMILMMASDTFAIFEIVHMSPPDIIDYGYTSTLVIICRYNVKHFDEFLLMQNDNHAVLRLKYYSHENYFYKDIQRDGFDCTPIKGYKGQITCWKFNPTCKDAANYTCRSATETSKPKTLKARSFMKSLDIVNPPIEVDKTLVFRCAAYVTELYGYSNFLWFERKLRDTRIHMNTVEAQRHFECLIPVVSFHRYTVKHKDVGFTNITCFLNGETLTKLLIKQAGSEQKPLGQTNNAEKLYSANIITKILTFATYMLFISNLR</sequence>
<organism evidence="2">
    <name type="scientific">Octopus bimaculoides</name>
    <name type="common">California two-spotted octopus</name>
    <dbReference type="NCBI Taxonomy" id="37653"/>
    <lineage>
        <taxon>Eukaryota</taxon>
        <taxon>Metazoa</taxon>
        <taxon>Spiralia</taxon>
        <taxon>Lophotrochozoa</taxon>
        <taxon>Mollusca</taxon>
        <taxon>Cephalopoda</taxon>
        <taxon>Coleoidea</taxon>
        <taxon>Octopodiformes</taxon>
        <taxon>Octopoda</taxon>
        <taxon>Incirrata</taxon>
        <taxon>Octopodidae</taxon>
        <taxon>Octopus</taxon>
    </lineage>
</organism>
<gene>
    <name evidence="2" type="ORF">OCBIM_22005738mg</name>
</gene>
<dbReference type="AlphaFoldDB" id="A0A0L8FWG9"/>
<dbReference type="EMBL" id="KQ425732">
    <property type="protein sequence ID" value="KOF69048.1"/>
    <property type="molecule type" value="Genomic_DNA"/>
</dbReference>
<evidence type="ECO:0000256" key="1">
    <source>
        <dbReference type="SAM" id="SignalP"/>
    </source>
</evidence>
<evidence type="ECO:0000313" key="2">
    <source>
        <dbReference type="EMBL" id="KOF69048.1"/>
    </source>
</evidence>
<feature type="chain" id="PRO_5005582676" description="Ig-like domain-containing protein" evidence="1">
    <location>
        <begin position="17"/>
        <end position="265"/>
    </location>
</feature>
<evidence type="ECO:0008006" key="3">
    <source>
        <dbReference type="Google" id="ProtNLM"/>
    </source>
</evidence>
<dbReference type="OrthoDB" id="10489226at2759"/>
<name>A0A0L8FWG9_OCTBM</name>
<keyword evidence="1" id="KW-0732">Signal</keyword>
<feature type="signal peptide" evidence="1">
    <location>
        <begin position="1"/>
        <end position="16"/>
    </location>
</feature>
<proteinExistence type="predicted"/>